<evidence type="ECO:0000313" key="4">
    <source>
        <dbReference type="EMBL" id="CAH0112473.1"/>
    </source>
</evidence>
<dbReference type="PROSITE" id="PS51253">
    <property type="entry name" value="HTH_CENPB"/>
    <property type="match status" value="1"/>
</dbReference>
<feature type="region of interest" description="Disordered" evidence="2">
    <location>
        <begin position="616"/>
        <end position="664"/>
    </location>
</feature>
<accession>A0A8J2S834</accession>
<dbReference type="Gene3D" id="3.30.420.10">
    <property type="entry name" value="Ribonuclease H-like superfamily/Ribonuclease H"/>
    <property type="match status" value="1"/>
</dbReference>
<dbReference type="InterPro" id="IPR050863">
    <property type="entry name" value="CenT-Element_Derived"/>
</dbReference>
<evidence type="ECO:0000259" key="3">
    <source>
        <dbReference type="PROSITE" id="PS51253"/>
    </source>
</evidence>
<protein>
    <recommendedName>
        <fullName evidence="3">HTH CENPB-type domain-containing protein</fullName>
    </recommendedName>
</protein>
<evidence type="ECO:0000313" key="5">
    <source>
        <dbReference type="Proteomes" id="UP000789390"/>
    </source>
</evidence>
<dbReference type="EMBL" id="CAKKLH010000326">
    <property type="protein sequence ID" value="CAH0112473.1"/>
    <property type="molecule type" value="Genomic_DNA"/>
</dbReference>
<dbReference type="OrthoDB" id="6372874at2759"/>
<dbReference type="PANTHER" id="PTHR19303:SF71">
    <property type="entry name" value="ZINC FINGER PHD-TYPE DOMAIN-CONTAINING PROTEIN"/>
    <property type="match status" value="1"/>
</dbReference>
<reference evidence="4" key="1">
    <citation type="submission" date="2021-11" db="EMBL/GenBank/DDBJ databases">
        <authorList>
            <person name="Schell T."/>
        </authorList>
    </citation>
    <scope>NUCLEOTIDE SEQUENCE</scope>
    <source>
        <strain evidence="4">M5</strain>
    </source>
</reference>
<feature type="compositionally biased region" description="Basic and acidic residues" evidence="2">
    <location>
        <begin position="571"/>
        <end position="597"/>
    </location>
</feature>
<organism evidence="4 5">
    <name type="scientific">Daphnia galeata</name>
    <dbReference type="NCBI Taxonomy" id="27404"/>
    <lineage>
        <taxon>Eukaryota</taxon>
        <taxon>Metazoa</taxon>
        <taxon>Ecdysozoa</taxon>
        <taxon>Arthropoda</taxon>
        <taxon>Crustacea</taxon>
        <taxon>Branchiopoda</taxon>
        <taxon>Diplostraca</taxon>
        <taxon>Cladocera</taxon>
        <taxon>Anomopoda</taxon>
        <taxon>Daphniidae</taxon>
        <taxon>Daphnia</taxon>
    </lineage>
</organism>
<dbReference type="InterPro" id="IPR036397">
    <property type="entry name" value="RNaseH_sf"/>
</dbReference>
<dbReference type="Pfam" id="PF03221">
    <property type="entry name" value="HTH_Tnp_Tc5"/>
    <property type="match status" value="1"/>
</dbReference>
<dbReference type="PANTHER" id="PTHR19303">
    <property type="entry name" value="TRANSPOSON"/>
    <property type="match status" value="1"/>
</dbReference>
<dbReference type="InterPro" id="IPR006600">
    <property type="entry name" value="HTH_CenpB_DNA-bd_dom"/>
</dbReference>
<dbReference type="GO" id="GO:0005634">
    <property type="term" value="C:nucleus"/>
    <property type="evidence" value="ECO:0007669"/>
    <property type="project" value="TreeGrafter"/>
</dbReference>
<dbReference type="AlphaFoldDB" id="A0A8J2S834"/>
<keyword evidence="1" id="KW-0238">DNA-binding</keyword>
<feature type="domain" description="HTH CENPB-type" evidence="3">
    <location>
        <begin position="60"/>
        <end position="135"/>
    </location>
</feature>
<dbReference type="GO" id="GO:0003677">
    <property type="term" value="F:DNA binding"/>
    <property type="evidence" value="ECO:0007669"/>
    <property type="project" value="UniProtKB-KW"/>
</dbReference>
<gene>
    <name evidence="4" type="ORF">DGAL_LOCUS16192</name>
</gene>
<feature type="region of interest" description="Disordered" evidence="2">
    <location>
        <begin position="548"/>
        <end position="601"/>
    </location>
</feature>
<dbReference type="InterPro" id="IPR004875">
    <property type="entry name" value="DDE_SF_endonuclease_dom"/>
</dbReference>
<feature type="compositionally biased region" description="Polar residues" evidence="2">
    <location>
        <begin position="437"/>
        <end position="452"/>
    </location>
</feature>
<dbReference type="Proteomes" id="UP000789390">
    <property type="component" value="Unassembled WGS sequence"/>
</dbReference>
<keyword evidence="5" id="KW-1185">Reference proteome</keyword>
<dbReference type="Pfam" id="PF03184">
    <property type="entry name" value="DDE_1"/>
    <property type="match status" value="1"/>
</dbReference>
<feature type="compositionally biased region" description="Basic and acidic residues" evidence="2">
    <location>
        <begin position="626"/>
        <end position="641"/>
    </location>
</feature>
<evidence type="ECO:0000256" key="1">
    <source>
        <dbReference type="ARBA" id="ARBA00023125"/>
    </source>
</evidence>
<evidence type="ECO:0000256" key="2">
    <source>
        <dbReference type="SAM" id="MobiDB-lite"/>
    </source>
</evidence>
<feature type="region of interest" description="Disordered" evidence="2">
    <location>
        <begin position="429"/>
        <end position="458"/>
    </location>
</feature>
<proteinExistence type="predicted"/>
<name>A0A8J2S834_9CRUS</name>
<comment type="caution">
    <text evidence="4">The sequence shown here is derived from an EMBL/GenBank/DDBJ whole genome shotgun (WGS) entry which is preliminary data.</text>
</comment>
<sequence>MAYNNEDVQNAVITYVSAPDNVSLRDTGNMFGIPKSTLSRKIVKYASQCPIDEQNYPVASKRGRETCLKSEDEKAIVDWVLNMASAGFPVTNKELLDSVQYSLNRANRITTFKNNRPTLHWIPRFRKRHNLSLRIPETLDAGKASVTLDDLRKWFDRVMTYLKLVLVPLCPSTKLEAILKDPTRLYNCDETFVLYSPGKQNVLAKTGSKDVYLVHKSSPKAGVTVLATVSASGWTLPPFIVYPYQRRQPWMETDKMPSGFEMFLTKKGWMTVESFCFWLLHQFIPQLKSRNIEFPVILYLDGHRSHLNLQISEICAENDIVLICFPPNTTHILQPCDVALFKPLKELWRTRVNEWTSQKPDNIVNVRNLSHLLNDVWQNLPERYGQKGFMACGLYPFNPEAVRITKCVQQNRPEDDSIVQNPGEIVETYKNKGGPSKFQQSTESPESPGHNSSIERSENFKMNPQYIGHVILAEFERTISNEDISRFVSILEQEENTGIPTGLELLNGITKLQYGLWKGLVQKYFGNISISCSKSAFGPASQENLEFRPVPTIPEKSSRKRLVSSPILTGERAKRQLADQEKRKQGREKKQDKKNQFFDEDYDEDLDEGYQQYMATNGGNIASKSSRKESSSDPFEDRITVENESSAPGTTSTLKGKGIPKKMVTVEGTRRSSRLIAKSKIEKELEDVSLKVDESFFTLEMPPETVFYVYSNREKQLAADSK</sequence>
<feature type="compositionally biased region" description="Polar residues" evidence="2">
    <location>
        <begin position="642"/>
        <end position="654"/>
    </location>
</feature>